<dbReference type="PANTHER" id="PTHR30480:SF8">
    <property type="entry name" value="PUTATIVE (AFU_ORTHOLOGUE AFUA_8G04060)-RELATED"/>
    <property type="match status" value="1"/>
</dbReference>
<name>A0A0E9NGU0_SAICN</name>
<dbReference type="Gene3D" id="3.40.50.1700">
    <property type="entry name" value="Glycoside hydrolase family 3 C-terminal domain"/>
    <property type="match status" value="1"/>
</dbReference>
<evidence type="ECO:0000256" key="3">
    <source>
        <dbReference type="ARBA" id="ARBA00023295"/>
    </source>
</evidence>
<evidence type="ECO:0000256" key="1">
    <source>
        <dbReference type="ARBA" id="ARBA00005336"/>
    </source>
</evidence>
<dbReference type="GO" id="GO:0009254">
    <property type="term" value="P:peptidoglycan turnover"/>
    <property type="evidence" value="ECO:0007669"/>
    <property type="project" value="TreeGrafter"/>
</dbReference>
<dbReference type="Gene3D" id="3.20.20.300">
    <property type="entry name" value="Glycoside hydrolase, family 3, N-terminal domain"/>
    <property type="match status" value="1"/>
</dbReference>
<dbReference type="Pfam" id="PF00583">
    <property type="entry name" value="Acetyltransf_1"/>
    <property type="match status" value="1"/>
</dbReference>
<dbReference type="GO" id="GO:0005975">
    <property type="term" value="P:carbohydrate metabolic process"/>
    <property type="evidence" value="ECO:0007669"/>
    <property type="project" value="InterPro"/>
</dbReference>
<proteinExistence type="inferred from homology"/>
<sequence length="878" mass="95730">MDVEDDLLSYVGEMLVVGFSGTTVTPEITELIEQYHVGSVLLSKKNIIDAQQAATLIRDLQCIARDSGHEHPLMIAVDHEGGFLNFTETQYPGAMSLAATSSPQVARDASSGAAMELRALGVNWILGPVLDVNSDQRNGGSGGGIIGSRSFGDSAEIVGEFGAACIQGYHNSEMATCVKHFPGYGSVDGAAGGDHRTLCTSSDLRPPSIDPYRQAILAGVDSVMVAGGTYPAVTGNDLPAFTSPRLIRNLLREDLGFTGLILCECIEQGPIAFTGLGNIAIRAISAGCDALIVCCNFEKQKEGIEAIVEAVAEGVLRVERVRESVRRMRGIKERFTIWEDAVREVDIGRMGLRGGYGVLARRAYEGSVTVVRDQGGALQRLKQLVSGVPIVPITIVSPIVIPLSSPRSYSEDFRTFGKAVSRYYSKVRHIPYNAHGLGQAHETLIQGSAATIVLVSNIERNPCQSMITKYIRLLAGDKPVVVVSVATPYDFAFDTSICTLVCIYDYSHMAQEVLADALFGKVVPKGVIPITALRNNHGGQVTSPRSQSSPVEDWSKNDDTVTLVELWKECFRSPGMQMDAPTLLSILDRPAPLARHFVVRNSATRTMTGFIATFLTNVRQADGASCLMGSIGVILVHPEHRNSGIGSALLQHAVIHLRANADKRFGLQFGSTFPRLLPGIPCDLDIRDQDWVRRRGWNIEEDEIHDMHMSLDTCSPSTDYIKQAGDAGVIYQTCRAKQYAQLTEFVRREFSHLPGWVHAYETLALTDDITDAVIGVDLNGDIVCSVIVYSMLGSNLLVSDLRWPMSMNERVGGMTCLGTTKEHQASAVGLGLVQAAVGELRKRDLTNCYVDWTRCPRWFGKVGFTIWRTYREAWTIVE</sequence>
<evidence type="ECO:0000313" key="6">
    <source>
        <dbReference type="Proteomes" id="UP000033140"/>
    </source>
</evidence>
<feature type="domain" description="N-acetyltransferase" evidence="4">
    <location>
        <begin position="549"/>
        <end position="725"/>
    </location>
</feature>
<dbReference type="Gene3D" id="3.40.630.30">
    <property type="match status" value="2"/>
</dbReference>
<dbReference type="InterPro" id="IPR001764">
    <property type="entry name" value="Glyco_hydro_3_N"/>
</dbReference>
<dbReference type="OMA" id="IMLCQSH"/>
<dbReference type="InterPro" id="IPR000182">
    <property type="entry name" value="GNAT_dom"/>
</dbReference>
<dbReference type="InterPro" id="IPR036881">
    <property type="entry name" value="Glyco_hydro_3_C_sf"/>
</dbReference>
<dbReference type="InterPro" id="IPR017853">
    <property type="entry name" value="GH"/>
</dbReference>
<reference evidence="5 6" key="2">
    <citation type="journal article" date="2014" name="J. Gen. Appl. Microbiol.">
        <title>The early diverging ascomycetous budding yeast Saitoella complicata has three histone deacetylases belonging to the Clr6, Hos2, and Rpd3 lineages.</title>
        <authorList>
            <person name="Nishida H."/>
            <person name="Matsumoto T."/>
            <person name="Kondo S."/>
            <person name="Hamamoto M."/>
            <person name="Yoshikawa H."/>
        </authorList>
    </citation>
    <scope>NUCLEOTIDE SEQUENCE [LARGE SCALE GENOMIC DNA]</scope>
    <source>
        <strain evidence="5 6">NRRL Y-17804</strain>
    </source>
</reference>
<dbReference type="InterPro" id="IPR050226">
    <property type="entry name" value="NagZ_Beta-hexosaminidase"/>
</dbReference>
<dbReference type="STRING" id="698492.A0A0E9NGU0"/>
<dbReference type="InterPro" id="IPR016181">
    <property type="entry name" value="Acyl_CoA_acyltransferase"/>
</dbReference>
<evidence type="ECO:0000259" key="4">
    <source>
        <dbReference type="PROSITE" id="PS51186"/>
    </source>
</evidence>
<dbReference type="PANTHER" id="PTHR30480">
    <property type="entry name" value="BETA-HEXOSAMINIDASE-RELATED"/>
    <property type="match status" value="1"/>
</dbReference>
<dbReference type="SUPFAM" id="SSF51445">
    <property type="entry name" value="(Trans)glycosidases"/>
    <property type="match status" value="1"/>
</dbReference>
<gene>
    <name evidence="5" type="ORF">G7K_3260-t1</name>
</gene>
<keyword evidence="2" id="KW-0378">Hydrolase</keyword>
<reference evidence="5 6" key="1">
    <citation type="journal article" date="2011" name="J. Gen. Appl. Microbiol.">
        <title>Draft genome sequencing of the enigmatic yeast Saitoella complicata.</title>
        <authorList>
            <person name="Nishida H."/>
            <person name="Hamamoto M."/>
            <person name="Sugiyama J."/>
        </authorList>
    </citation>
    <scope>NUCLEOTIDE SEQUENCE [LARGE SCALE GENOMIC DNA]</scope>
    <source>
        <strain evidence="5 6">NRRL Y-17804</strain>
    </source>
</reference>
<dbReference type="AlphaFoldDB" id="A0A0E9NGU0"/>
<organism evidence="5 6">
    <name type="scientific">Saitoella complicata (strain BCRC 22490 / CBS 7301 / JCM 7358 / NBRC 10748 / NRRL Y-17804)</name>
    <dbReference type="NCBI Taxonomy" id="698492"/>
    <lineage>
        <taxon>Eukaryota</taxon>
        <taxon>Fungi</taxon>
        <taxon>Dikarya</taxon>
        <taxon>Ascomycota</taxon>
        <taxon>Taphrinomycotina</taxon>
        <taxon>Taphrinomycotina incertae sedis</taxon>
        <taxon>Saitoella</taxon>
    </lineage>
</organism>
<evidence type="ECO:0000313" key="5">
    <source>
        <dbReference type="EMBL" id="GAO49102.1"/>
    </source>
</evidence>
<dbReference type="PROSITE" id="PS51186">
    <property type="entry name" value="GNAT"/>
    <property type="match status" value="1"/>
</dbReference>
<dbReference type="GO" id="GO:0004553">
    <property type="term" value="F:hydrolase activity, hydrolyzing O-glycosyl compounds"/>
    <property type="evidence" value="ECO:0007669"/>
    <property type="project" value="InterPro"/>
</dbReference>
<evidence type="ECO:0000256" key="2">
    <source>
        <dbReference type="ARBA" id="ARBA00022801"/>
    </source>
</evidence>
<dbReference type="EMBL" id="BACD03000020">
    <property type="protein sequence ID" value="GAO49102.1"/>
    <property type="molecule type" value="Genomic_DNA"/>
</dbReference>
<comment type="similarity">
    <text evidence="1">Belongs to the glycosyl hydrolase 3 family.</text>
</comment>
<keyword evidence="6" id="KW-1185">Reference proteome</keyword>
<reference evidence="5 6" key="3">
    <citation type="journal article" date="2015" name="Genome Announc.">
        <title>Draft Genome Sequence of the Archiascomycetous Yeast Saitoella complicata.</title>
        <authorList>
            <person name="Yamauchi K."/>
            <person name="Kondo S."/>
            <person name="Hamamoto M."/>
            <person name="Takahashi Y."/>
            <person name="Ogura Y."/>
            <person name="Hayashi T."/>
            <person name="Nishida H."/>
        </authorList>
    </citation>
    <scope>NUCLEOTIDE SEQUENCE [LARGE SCALE GENOMIC DNA]</scope>
    <source>
        <strain evidence="5 6">NRRL Y-17804</strain>
    </source>
</reference>
<dbReference type="Pfam" id="PF00933">
    <property type="entry name" value="Glyco_hydro_3"/>
    <property type="match status" value="1"/>
</dbReference>
<comment type="caution">
    <text evidence="5">The sequence shown here is derived from an EMBL/GenBank/DDBJ whole genome shotgun (WGS) entry which is preliminary data.</text>
</comment>
<dbReference type="CDD" id="cd04301">
    <property type="entry name" value="NAT_SF"/>
    <property type="match status" value="1"/>
</dbReference>
<dbReference type="Proteomes" id="UP000033140">
    <property type="component" value="Unassembled WGS sequence"/>
</dbReference>
<dbReference type="InterPro" id="IPR036962">
    <property type="entry name" value="Glyco_hydro_3_N_sf"/>
</dbReference>
<accession>A0A0E9NGU0</accession>
<protein>
    <recommendedName>
        <fullName evidence="4">N-acetyltransferase domain-containing protein</fullName>
    </recommendedName>
</protein>
<keyword evidence="3" id="KW-0326">Glycosidase</keyword>
<dbReference type="GO" id="GO:0016747">
    <property type="term" value="F:acyltransferase activity, transferring groups other than amino-acyl groups"/>
    <property type="evidence" value="ECO:0007669"/>
    <property type="project" value="InterPro"/>
</dbReference>
<dbReference type="SUPFAM" id="SSF55729">
    <property type="entry name" value="Acyl-CoA N-acyltransferases (Nat)"/>
    <property type="match status" value="1"/>
</dbReference>